<reference evidence="2" key="2">
    <citation type="journal article" date="2023" name="Int. J. Mol. Sci.">
        <title>De Novo Assembly and Annotation of 11 Diverse Shrub Willow (Salix) Genomes Reveals Novel Gene Organization in Sex-Linked Regions.</title>
        <authorList>
            <person name="Hyden B."/>
            <person name="Feng K."/>
            <person name="Yates T.B."/>
            <person name="Jawdy S."/>
            <person name="Cereghino C."/>
            <person name="Smart L.B."/>
            <person name="Muchero W."/>
        </authorList>
    </citation>
    <scope>NUCLEOTIDE SEQUENCE</scope>
    <source>
        <tissue evidence="2">Shoot tip</tissue>
    </source>
</reference>
<feature type="region of interest" description="Disordered" evidence="1">
    <location>
        <begin position="29"/>
        <end position="86"/>
    </location>
</feature>
<dbReference type="Proteomes" id="UP001151752">
    <property type="component" value="Chromosome 14"/>
</dbReference>
<feature type="compositionally biased region" description="Gly residues" evidence="1">
    <location>
        <begin position="32"/>
        <end position="43"/>
    </location>
</feature>
<evidence type="ECO:0000313" key="2">
    <source>
        <dbReference type="EMBL" id="KAJ6722226.1"/>
    </source>
</evidence>
<gene>
    <name evidence="2" type="ORF">OIU74_006927</name>
</gene>
<organism evidence="2 3">
    <name type="scientific">Salix koriyanagi</name>
    <dbReference type="NCBI Taxonomy" id="2511006"/>
    <lineage>
        <taxon>Eukaryota</taxon>
        <taxon>Viridiplantae</taxon>
        <taxon>Streptophyta</taxon>
        <taxon>Embryophyta</taxon>
        <taxon>Tracheophyta</taxon>
        <taxon>Spermatophyta</taxon>
        <taxon>Magnoliopsida</taxon>
        <taxon>eudicotyledons</taxon>
        <taxon>Gunneridae</taxon>
        <taxon>Pentapetalae</taxon>
        <taxon>rosids</taxon>
        <taxon>fabids</taxon>
        <taxon>Malpighiales</taxon>
        <taxon>Salicaceae</taxon>
        <taxon>Saliceae</taxon>
        <taxon>Salix</taxon>
    </lineage>
</organism>
<keyword evidence="3" id="KW-1185">Reference proteome</keyword>
<dbReference type="AlphaFoldDB" id="A0A9Q0U2H8"/>
<sequence>MEKGLPTVRGCCHVVGEGAARAVRRKWRSRGVAGGRPGKGLAEGGEKREGGLQGAWRKRGKGKKKWGKWGAAAVPRGAGGCNPGRE</sequence>
<reference evidence="2" key="1">
    <citation type="submission" date="2022-11" db="EMBL/GenBank/DDBJ databases">
        <authorList>
            <person name="Hyden B.L."/>
            <person name="Feng K."/>
            <person name="Yates T."/>
            <person name="Jawdy S."/>
            <person name="Smart L.B."/>
            <person name="Muchero W."/>
        </authorList>
    </citation>
    <scope>NUCLEOTIDE SEQUENCE</scope>
    <source>
        <tissue evidence="2">Shoot tip</tissue>
    </source>
</reference>
<comment type="caution">
    <text evidence="2">The sequence shown here is derived from an EMBL/GenBank/DDBJ whole genome shotgun (WGS) entry which is preliminary data.</text>
</comment>
<protein>
    <submittedName>
        <fullName evidence="2">Uncharacterized protein</fullName>
    </submittedName>
</protein>
<name>A0A9Q0U2H8_9ROSI</name>
<feature type="compositionally biased region" description="Gly residues" evidence="1">
    <location>
        <begin position="77"/>
        <end position="86"/>
    </location>
</feature>
<feature type="compositionally biased region" description="Basic residues" evidence="1">
    <location>
        <begin position="56"/>
        <end position="67"/>
    </location>
</feature>
<evidence type="ECO:0000256" key="1">
    <source>
        <dbReference type="SAM" id="MobiDB-lite"/>
    </source>
</evidence>
<evidence type="ECO:0000313" key="3">
    <source>
        <dbReference type="Proteomes" id="UP001151752"/>
    </source>
</evidence>
<dbReference type="EMBL" id="JAPFFM010000013">
    <property type="protein sequence ID" value="KAJ6722226.1"/>
    <property type="molecule type" value="Genomic_DNA"/>
</dbReference>
<proteinExistence type="predicted"/>
<accession>A0A9Q0U2H8</accession>